<keyword evidence="8" id="KW-1185">Reference proteome</keyword>
<keyword evidence="4" id="KW-0443">Lipid metabolism</keyword>
<keyword evidence="2" id="KW-0436">Ligase</keyword>
<evidence type="ECO:0000259" key="5">
    <source>
        <dbReference type="Pfam" id="PF00501"/>
    </source>
</evidence>
<dbReference type="InterPro" id="IPR000873">
    <property type="entry name" value="AMP-dep_synth/lig_dom"/>
</dbReference>
<dbReference type="Gene3D" id="3.40.50.12780">
    <property type="entry name" value="N-terminal domain of ligase-like"/>
    <property type="match status" value="1"/>
</dbReference>
<evidence type="ECO:0000259" key="6">
    <source>
        <dbReference type="Pfam" id="PF13193"/>
    </source>
</evidence>
<sequence length="540" mass="57645">MSIYDDLPLDRVCHAPLTPLRFLDRAEQYFADRTSVVSGEIALTWRETAARCRRLASALARRGVGPGDTVSVLAPNGLAIYEAHFGVPMTGAVLNAVNTRLEPETVAYILAHCEAKVLLVDTEFSELARQALATLAHPPLVVDIADPGGPGGARIGSIEYEDLLAEGDPAFRSAQPSSELQPITLGYTSGTTGKPKGVVYDHRNAFVESLGNMLALGVSGRPRLVWVVPIFHANGWCYLWPMAGVGATNILVRKPSGGAILGLIARHGATHVFGAPVIAQMIAQVPAAERPVLSHKVRMLTAGAPPTAAQFLALEQMGIDLDQGYGLSEVWGPAIFREPQEEWAAMAPAERAALKVRQGIPNLVLDSAIVADPLTLEPVPRDGATLGEVMFRGNVVMRGYLKNPEATREAFAGGYFHSGDLAVWHPDGAIELKDRSKDIIISGGENISSIEIENAICAHPHVLSAAVVGVPSARWGESPFAFVEIRDGVALDAAELEAHCRARLASFKVPCGFAFGPIPKTATGKVQKFLLRQQARENAA</sequence>
<reference evidence="7 8" key="1">
    <citation type="submission" date="2024-02" db="EMBL/GenBank/DDBJ databases">
        <title>Expansion and revision of Xanthobacter and proposal of Roseixanthobacter gen. nov.</title>
        <authorList>
            <person name="Soltysiak M.P.M."/>
            <person name="Jalihal A."/>
            <person name="Ory A."/>
            <person name="Chrisophersen C."/>
            <person name="Lee A.D."/>
            <person name="Boulton J."/>
            <person name="Springer M."/>
        </authorList>
    </citation>
    <scope>NUCLEOTIDE SEQUENCE [LARGE SCALE GENOMIC DNA]</scope>
    <source>
        <strain evidence="7 8">CB5</strain>
    </source>
</reference>
<keyword evidence="3" id="KW-0276">Fatty acid metabolism</keyword>
<dbReference type="InterPro" id="IPR042099">
    <property type="entry name" value="ANL_N_sf"/>
</dbReference>
<gene>
    <name evidence="7" type="ORF">V5F30_23970</name>
</gene>
<dbReference type="InterPro" id="IPR045851">
    <property type="entry name" value="AMP-bd_C_sf"/>
</dbReference>
<comment type="similarity">
    <text evidence="1">Belongs to the ATP-dependent AMP-binding enzyme family.</text>
</comment>
<evidence type="ECO:0000313" key="8">
    <source>
        <dbReference type="Proteomes" id="UP001604043"/>
    </source>
</evidence>
<dbReference type="SUPFAM" id="SSF56801">
    <property type="entry name" value="Acetyl-CoA synthetase-like"/>
    <property type="match status" value="1"/>
</dbReference>
<dbReference type="Pfam" id="PF00501">
    <property type="entry name" value="AMP-binding"/>
    <property type="match status" value="1"/>
</dbReference>
<dbReference type="NCBIfam" id="NF006020">
    <property type="entry name" value="PRK08162.1"/>
    <property type="match status" value="1"/>
</dbReference>
<dbReference type="Proteomes" id="UP001604043">
    <property type="component" value="Unassembled WGS sequence"/>
</dbReference>
<feature type="domain" description="AMP-dependent synthetase/ligase" evidence="5">
    <location>
        <begin position="25"/>
        <end position="401"/>
    </location>
</feature>
<dbReference type="InterPro" id="IPR025110">
    <property type="entry name" value="AMP-bd_C"/>
</dbReference>
<dbReference type="EMBL" id="JBAFUR010000010">
    <property type="protein sequence ID" value="MFG1255289.1"/>
    <property type="molecule type" value="Genomic_DNA"/>
</dbReference>
<evidence type="ECO:0000256" key="3">
    <source>
        <dbReference type="ARBA" id="ARBA00022832"/>
    </source>
</evidence>
<dbReference type="Pfam" id="PF13193">
    <property type="entry name" value="AMP-binding_C"/>
    <property type="match status" value="1"/>
</dbReference>
<proteinExistence type="inferred from homology"/>
<dbReference type="PROSITE" id="PS00455">
    <property type="entry name" value="AMP_BINDING"/>
    <property type="match status" value="1"/>
</dbReference>
<dbReference type="Gene3D" id="3.30.300.30">
    <property type="match status" value="1"/>
</dbReference>
<name>A0ABW6ZNY8_9HYPH</name>
<evidence type="ECO:0000256" key="2">
    <source>
        <dbReference type="ARBA" id="ARBA00022598"/>
    </source>
</evidence>
<comment type="caution">
    <text evidence="7">The sequence shown here is derived from an EMBL/GenBank/DDBJ whole genome shotgun (WGS) entry which is preliminary data.</text>
</comment>
<dbReference type="InterPro" id="IPR020845">
    <property type="entry name" value="AMP-binding_CS"/>
</dbReference>
<dbReference type="PANTHER" id="PTHR43859">
    <property type="entry name" value="ACYL-ACTIVATING ENZYME"/>
    <property type="match status" value="1"/>
</dbReference>
<evidence type="ECO:0000256" key="1">
    <source>
        <dbReference type="ARBA" id="ARBA00006432"/>
    </source>
</evidence>
<feature type="domain" description="AMP-binding enzyme C-terminal" evidence="6">
    <location>
        <begin position="451"/>
        <end position="525"/>
    </location>
</feature>
<evidence type="ECO:0000256" key="4">
    <source>
        <dbReference type="ARBA" id="ARBA00023098"/>
    </source>
</evidence>
<dbReference type="PANTHER" id="PTHR43859:SF4">
    <property type="entry name" value="BUTANOATE--COA LIGASE AAE1-RELATED"/>
    <property type="match status" value="1"/>
</dbReference>
<protein>
    <submittedName>
        <fullName evidence="7">AMP-binding protein</fullName>
    </submittedName>
</protein>
<accession>A0ABW6ZNY8</accession>
<organism evidence="7 8">
    <name type="scientific">Xanthobacter aminoxidans</name>
    <dbReference type="NCBI Taxonomy" id="186280"/>
    <lineage>
        <taxon>Bacteria</taxon>
        <taxon>Pseudomonadati</taxon>
        <taxon>Pseudomonadota</taxon>
        <taxon>Alphaproteobacteria</taxon>
        <taxon>Hyphomicrobiales</taxon>
        <taxon>Xanthobacteraceae</taxon>
        <taxon>Xanthobacter</taxon>
    </lineage>
</organism>
<dbReference type="RefSeq" id="WP_394010217.1">
    <property type="nucleotide sequence ID" value="NZ_JBAFUR010000010.1"/>
</dbReference>
<evidence type="ECO:0000313" key="7">
    <source>
        <dbReference type="EMBL" id="MFG1255289.1"/>
    </source>
</evidence>